<evidence type="ECO:0000256" key="8">
    <source>
        <dbReference type="ARBA" id="ARBA00023065"/>
    </source>
</evidence>
<keyword evidence="7" id="KW-0653">Protein transport</keyword>
<comment type="similarity">
    <text evidence="2">Belongs to the Tom40 family.</text>
</comment>
<evidence type="ECO:0000256" key="12">
    <source>
        <dbReference type="ARBA" id="ARBA00053390"/>
    </source>
</evidence>
<dbReference type="GO" id="GO:0005741">
    <property type="term" value="C:mitochondrial outer membrane"/>
    <property type="evidence" value="ECO:0007669"/>
    <property type="project" value="UniProtKB-SubCell"/>
</dbReference>
<dbReference type="STRING" id="264951.A0A443HLX3"/>
<evidence type="ECO:0000256" key="13">
    <source>
        <dbReference type="ARBA" id="ARBA00078731"/>
    </source>
</evidence>
<keyword evidence="10" id="KW-0496">Mitochondrion</keyword>
<dbReference type="InterPro" id="IPR027246">
    <property type="entry name" value="Porin_Euk/Tom40"/>
</dbReference>
<keyword evidence="9" id="KW-0626">Porin</keyword>
<dbReference type="GO" id="GO:0006811">
    <property type="term" value="P:monoatomic ion transport"/>
    <property type="evidence" value="ECO:0007669"/>
    <property type="project" value="UniProtKB-KW"/>
</dbReference>
<sequence length="357" mass="38364">MADASSPLSFLTDNTVAATIQDAYRAFSERRAALGLSNPGTVDNIAREVQKEVLLSNYIFTGLRADLTKVFCMAPLFRVSHAFAMGSQGNMPPYAFSAMYGSPKVFMQGNIGSDGALAAVGNYRWNSALVTKTNAQIMAGAQQGLLQVDHDYTGSDFSASLKAFNPSILEGGLTGIFVGSYLQSITPSLALGFETMWQRQGLNTRPEAAFSYCAKYKGQDWIATAQLQAQGVIAASYWKKLSERVEAGVDMNLQFAPSAAAALMGGPRRDGTATIGAKYDFRASTFRAQIDSTGKLSCLLEKRIAMPISLTFAGEIDQVKQQAKLGLAVSLEIAGEELMEQQDKLEAQAQNAIPPPF</sequence>
<evidence type="ECO:0000313" key="14">
    <source>
        <dbReference type="EMBL" id="RWQ92813.1"/>
    </source>
</evidence>
<evidence type="ECO:0000256" key="7">
    <source>
        <dbReference type="ARBA" id="ARBA00022927"/>
    </source>
</evidence>
<evidence type="ECO:0000256" key="10">
    <source>
        <dbReference type="ARBA" id="ARBA00023128"/>
    </source>
</evidence>
<evidence type="ECO:0000256" key="6">
    <source>
        <dbReference type="ARBA" id="ARBA00022787"/>
    </source>
</evidence>
<dbReference type="Pfam" id="PF01459">
    <property type="entry name" value="Porin_3"/>
    <property type="match status" value="1"/>
</dbReference>
<dbReference type="GeneID" id="39597672"/>
<protein>
    <recommendedName>
        <fullName evidence="13">Translocase of outer membrane 40 kDa subunit</fullName>
    </recommendedName>
</protein>
<evidence type="ECO:0000313" key="15">
    <source>
        <dbReference type="Proteomes" id="UP000283841"/>
    </source>
</evidence>
<dbReference type="GO" id="GO:0046930">
    <property type="term" value="C:pore complex"/>
    <property type="evidence" value="ECO:0007669"/>
    <property type="project" value="UniProtKB-KW"/>
</dbReference>
<reference evidence="14 15" key="1">
    <citation type="journal article" date="2018" name="Front. Microbiol.">
        <title>Genomic and genetic insights into a cosmopolitan fungus, Paecilomyces variotii (Eurotiales).</title>
        <authorList>
            <person name="Urquhart A.S."/>
            <person name="Mondo S.J."/>
            <person name="Makela M.R."/>
            <person name="Hane J.K."/>
            <person name="Wiebenga A."/>
            <person name="He G."/>
            <person name="Mihaltcheva S."/>
            <person name="Pangilinan J."/>
            <person name="Lipzen A."/>
            <person name="Barry K."/>
            <person name="de Vries R.P."/>
            <person name="Grigoriev I.V."/>
            <person name="Idnurm A."/>
        </authorList>
    </citation>
    <scope>NUCLEOTIDE SEQUENCE [LARGE SCALE GENOMIC DNA]</scope>
    <source>
        <strain evidence="14 15">CBS 101075</strain>
    </source>
</reference>
<dbReference type="GO" id="GO:0008320">
    <property type="term" value="F:protein transmembrane transporter activity"/>
    <property type="evidence" value="ECO:0007669"/>
    <property type="project" value="InterPro"/>
</dbReference>
<keyword evidence="3" id="KW-0813">Transport</keyword>
<evidence type="ECO:0000256" key="9">
    <source>
        <dbReference type="ARBA" id="ARBA00023114"/>
    </source>
</evidence>
<keyword evidence="15" id="KW-1185">Reference proteome</keyword>
<dbReference type="Proteomes" id="UP000283841">
    <property type="component" value="Unassembled WGS sequence"/>
</dbReference>
<dbReference type="AlphaFoldDB" id="A0A443HLX3"/>
<evidence type="ECO:0000256" key="4">
    <source>
        <dbReference type="ARBA" id="ARBA00022452"/>
    </source>
</evidence>
<evidence type="ECO:0000256" key="1">
    <source>
        <dbReference type="ARBA" id="ARBA00004374"/>
    </source>
</evidence>
<dbReference type="EMBL" id="RCNU01000011">
    <property type="protein sequence ID" value="RWQ92813.1"/>
    <property type="molecule type" value="Genomic_DNA"/>
</dbReference>
<keyword evidence="4" id="KW-1134">Transmembrane beta strand</keyword>
<dbReference type="PANTHER" id="PTHR10802">
    <property type="entry name" value="MITOCHONDRIAL IMPORT RECEPTOR SUBUNIT TOM40"/>
    <property type="match status" value="1"/>
</dbReference>
<dbReference type="GO" id="GO:0030150">
    <property type="term" value="P:protein import into mitochondrial matrix"/>
    <property type="evidence" value="ECO:0007669"/>
    <property type="project" value="InterPro"/>
</dbReference>
<accession>A0A443HLX3</accession>
<dbReference type="CDD" id="cd07305">
    <property type="entry name" value="Porin3_Tom40"/>
    <property type="match status" value="1"/>
</dbReference>
<comment type="subcellular location">
    <subcellularLocation>
        <location evidence="1">Mitochondrion outer membrane</location>
        <topology evidence="1">Multi-pass membrane protein</topology>
    </subcellularLocation>
</comment>
<keyword evidence="14" id="KW-0675">Receptor</keyword>
<dbReference type="FunFam" id="2.40.160.10:FF:000009">
    <property type="entry name" value="Mitochondrial import receptor subunit TOM40"/>
    <property type="match status" value="1"/>
</dbReference>
<keyword evidence="6" id="KW-1000">Mitochondrion outer membrane</keyword>
<evidence type="ECO:0000256" key="11">
    <source>
        <dbReference type="ARBA" id="ARBA00023136"/>
    </source>
</evidence>
<organism evidence="14 15">
    <name type="scientific">Byssochlamys spectabilis</name>
    <name type="common">Paecilomyces variotii</name>
    <dbReference type="NCBI Taxonomy" id="264951"/>
    <lineage>
        <taxon>Eukaryota</taxon>
        <taxon>Fungi</taxon>
        <taxon>Dikarya</taxon>
        <taxon>Ascomycota</taxon>
        <taxon>Pezizomycotina</taxon>
        <taxon>Eurotiomycetes</taxon>
        <taxon>Eurotiomycetidae</taxon>
        <taxon>Eurotiales</taxon>
        <taxon>Thermoascaceae</taxon>
        <taxon>Paecilomyces</taxon>
    </lineage>
</organism>
<dbReference type="GO" id="GO:0015288">
    <property type="term" value="F:porin activity"/>
    <property type="evidence" value="ECO:0007669"/>
    <property type="project" value="UniProtKB-KW"/>
</dbReference>
<dbReference type="InterPro" id="IPR037930">
    <property type="entry name" value="Tom40"/>
</dbReference>
<keyword evidence="5" id="KW-0812">Transmembrane</keyword>
<dbReference type="RefSeq" id="XP_028482458.1">
    <property type="nucleotide sequence ID" value="XM_028628395.1"/>
</dbReference>
<keyword evidence="8" id="KW-0406">Ion transport</keyword>
<keyword evidence="11" id="KW-0472">Membrane</keyword>
<proteinExistence type="inferred from homology"/>
<comment type="caution">
    <text evidence="14">The sequence shown here is derived from an EMBL/GenBank/DDBJ whole genome shotgun (WGS) entry which is preliminary data.</text>
</comment>
<dbReference type="InterPro" id="IPR023614">
    <property type="entry name" value="Porin_dom_sf"/>
</dbReference>
<gene>
    <name evidence="14" type="ORF">C8Q69DRAFT_421631</name>
</gene>
<dbReference type="VEuPathDB" id="FungiDB:C8Q69DRAFT_421631"/>
<evidence type="ECO:0000256" key="2">
    <source>
        <dbReference type="ARBA" id="ARBA00010510"/>
    </source>
</evidence>
<name>A0A443HLX3_BYSSP</name>
<comment type="function">
    <text evidence="12">Channel-forming protein essential for import of protein precursors into mitochondria.</text>
</comment>
<evidence type="ECO:0000256" key="3">
    <source>
        <dbReference type="ARBA" id="ARBA00022448"/>
    </source>
</evidence>
<dbReference type="Gene3D" id="2.40.160.10">
    <property type="entry name" value="Porin"/>
    <property type="match status" value="1"/>
</dbReference>
<evidence type="ECO:0000256" key="5">
    <source>
        <dbReference type="ARBA" id="ARBA00022692"/>
    </source>
</evidence>